<comment type="caution">
    <text evidence="1">The sequence shown here is derived from an EMBL/GenBank/DDBJ whole genome shotgun (WGS) entry which is preliminary data.</text>
</comment>
<organism evidence="1 2">
    <name type="scientific">Collinsella intestinalis</name>
    <dbReference type="NCBI Taxonomy" id="147207"/>
    <lineage>
        <taxon>Bacteria</taxon>
        <taxon>Bacillati</taxon>
        <taxon>Actinomycetota</taxon>
        <taxon>Coriobacteriia</taxon>
        <taxon>Coriobacteriales</taxon>
        <taxon>Coriobacteriaceae</taxon>
        <taxon>Collinsella</taxon>
    </lineage>
</organism>
<sequence>MEQVICGASAFELYRIPPQVTLLLPEFPRFSTRRQRSAISRSNDLGPWLNLPIHTLCDSPSARTRSSAIKDHVWSGDLPSSAIWENIEVGVQYTSPLMTLLTLAPLVSVHRLTMAAYELCGTFAVYTPTKEMQRELDHLRNQRLAWPGGWRQVYDHAGKPTSLWHRDPLVTLHELRGFCEESRGMHGHLQLCQAARAVTGVTASPLEVQASMLLNLTRRRGGEGLGPIVNNHPITLNRDARILAGQSTCYADILFPENDIHPAIDIELQGHMVHDGGRAGGIDSNRMLGLKRMGIEVIMVTAEQLYNPGRFHRLSAHLSSLLGKRRKAKSAGMEAAERDLRCKVLSNWEQLAR</sequence>
<name>A0A414FWI4_9ACTN</name>
<gene>
    <name evidence="1" type="ORF">DW787_05680</name>
</gene>
<proteinExistence type="predicted"/>
<protein>
    <recommendedName>
        <fullName evidence="3">DUF559 domain-containing protein</fullName>
    </recommendedName>
</protein>
<dbReference type="EMBL" id="QSJI01000004">
    <property type="protein sequence ID" value="RHD55678.1"/>
    <property type="molecule type" value="Genomic_DNA"/>
</dbReference>
<dbReference type="AlphaFoldDB" id="A0A414FWI4"/>
<evidence type="ECO:0000313" key="1">
    <source>
        <dbReference type="EMBL" id="RHD55678.1"/>
    </source>
</evidence>
<accession>A0A414FWI4</accession>
<dbReference type="Proteomes" id="UP000286050">
    <property type="component" value="Unassembled WGS sequence"/>
</dbReference>
<evidence type="ECO:0000313" key="2">
    <source>
        <dbReference type="Proteomes" id="UP000286050"/>
    </source>
</evidence>
<reference evidence="1 2" key="1">
    <citation type="submission" date="2018-08" db="EMBL/GenBank/DDBJ databases">
        <title>A genome reference for cultivated species of the human gut microbiota.</title>
        <authorList>
            <person name="Zou Y."/>
            <person name="Xue W."/>
            <person name="Luo G."/>
        </authorList>
    </citation>
    <scope>NUCLEOTIDE SEQUENCE [LARGE SCALE GENOMIC DNA]</scope>
    <source>
        <strain evidence="1 2">AM30-5LB</strain>
    </source>
</reference>
<evidence type="ECO:0008006" key="3">
    <source>
        <dbReference type="Google" id="ProtNLM"/>
    </source>
</evidence>